<dbReference type="EMBL" id="MK500336">
    <property type="protein sequence ID" value="QBK86810.1"/>
    <property type="molecule type" value="Genomic_DNA"/>
</dbReference>
<protein>
    <submittedName>
        <fullName evidence="2">Uncharacterized protein</fullName>
    </submittedName>
</protein>
<reference evidence="2" key="1">
    <citation type="journal article" date="2019" name="MBio">
        <title>Virus Genomes from Deep Sea Sediments Expand the Ocean Megavirome and Support Independent Origins of Viral Gigantism.</title>
        <authorList>
            <person name="Backstrom D."/>
            <person name="Yutin N."/>
            <person name="Jorgensen S.L."/>
            <person name="Dharamshi J."/>
            <person name="Homa F."/>
            <person name="Zaremba-Niedwiedzka K."/>
            <person name="Spang A."/>
            <person name="Wolf Y.I."/>
            <person name="Koonin E.V."/>
            <person name="Ettema T.J."/>
        </authorList>
    </citation>
    <scope>NUCLEOTIDE SEQUENCE</scope>
</reference>
<evidence type="ECO:0000313" key="2">
    <source>
        <dbReference type="EMBL" id="QBK86810.1"/>
    </source>
</evidence>
<gene>
    <name evidence="2" type="ORF">LCMAC103_01430</name>
</gene>
<sequence>MPRHWYETAMHSLFSNVSAQKVDADGKVRIVHFDCTAKTQNFKASLFTSPLPPLPKRLDSNIYRIARLQHLTAFLAQKQLRVTAQNRILGDEDYISGVWVTAPAIAYGFVPLSEDEGTLVAAQPQWDNVRLPRRAPSSRCKPRRRQDGPELPGGAHPPRECKSDEDCPHGDACVDERCARRGNGPPSPPVAGSAWAQTEDPVTIEDYSRLADLRQTKLLAHVLKQYVLFLYSKLAESARVARAAGAPVHDEYDEKGSFSVVPDHRYDVAALGRRLDWDSAVMFASGGRKRLIVASEAVRKSLASYLAVRLKNDFSDVVAQKDRQTIPHYFRATSDFTSRPATLVFAGREAVAQWKHGKTVIDDAATVFSSLRPDAREPYYYRNCNIKVGRLVIVQNVRGGDLALAKHVSNAWLARKINLGFDAANRGAQERAPSGGKRGGWNVDVYTQNGLESGRGDPGNVSVVQYTPGAYAALLFT</sequence>
<feature type="region of interest" description="Disordered" evidence="1">
    <location>
        <begin position="131"/>
        <end position="167"/>
    </location>
</feature>
<name>A0A481YUV0_9VIRU</name>
<organism evidence="2">
    <name type="scientific">Marseillevirus LCMAC103</name>
    <dbReference type="NCBI Taxonomy" id="2506604"/>
    <lineage>
        <taxon>Viruses</taxon>
        <taxon>Varidnaviria</taxon>
        <taxon>Bamfordvirae</taxon>
        <taxon>Nucleocytoviricota</taxon>
        <taxon>Megaviricetes</taxon>
        <taxon>Pimascovirales</taxon>
        <taxon>Pimascovirales incertae sedis</taxon>
        <taxon>Marseilleviridae</taxon>
    </lineage>
</organism>
<accession>A0A481YUV0</accession>
<evidence type="ECO:0000256" key="1">
    <source>
        <dbReference type="SAM" id="MobiDB-lite"/>
    </source>
</evidence>
<proteinExistence type="predicted"/>
<feature type="compositionally biased region" description="Basic and acidic residues" evidence="1">
    <location>
        <begin position="157"/>
        <end position="167"/>
    </location>
</feature>